<dbReference type="EMBL" id="LC738875">
    <property type="protein sequence ID" value="BDT62428.1"/>
    <property type="molecule type" value="Genomic_DNA"/>
</dbReference>
<evidence type="ECO:0000256" key="2">
    <source>
        <dbReference type="SAM" id="MobiDB-lite"/>
    </source>
</evidence>
<reference evidence="3" key="1">
    <citation type="submission" date="2022-10" db="EMBL/GenBank/DDBJ databases">
        <title>Genome sequences of endogenous nimaviruses in decapod crustaceans.</title>
        <authorList>
            <person name="Kawato S."/>
            <person name="Nozaki R."/>
            <person name="Kondo H."/>
            <person name="Hirono I."/>
        </authorList>
    </citation>
    <scope>NUCLEOTIDE SEQUENCE</scope>
    <source>
        <strain evidence="3">Okinawa2016</strain>
    </source>
</reference>
<name>A0A9C7F7X3_9VIRU</name>
<protein>
    <submittedName>
        <fullName evidence="3">Wsv192-like protein</fullName>
    </submittedName>
</protein>
<proteinExistence type="predicted"/>
<feature type="compositionally biased region" description="Polar residues" evidence="2">
    <location>
        <begin position="887"/>
        <end position="902"/>
    </location>
</feature>
<evidence type="ECO:0000256" key="1">
    <source>
        <dbReference type="SAM" id="Coils"/>
    </source>
</evidence>
<sequence length="1001" mass="110464">MDVPAPVDPEATDKPTTATTTTWEDVDLALEHYHRHDIDRLEVLTAERRYFGMLAAYDFMYTTLTRDPKNEYGIGYGWKPSQARKAIMGVESLLAEAKNRIFALEKKASQEECTNPATGQCRFSTTIDANLLESRHAEINDPDKLIWQELYAENLVDDKIVKAYDPVQNMVPDEPIGPARNWRTGFINPPLVPEGGQRSNRKDEEETSMTPAGLYARFIRSDEHSLPTNDLSKMYKVPHQILSGVHCNVSRRLDAYLEAEKGKSSASRYPSNYVRGLTVAYLTSYPFGAGYCGMQAFQRGFALSATAGLSSSSTFFSSSYSHVRKAVQRRLLMPPATEPISGRLRYPARGLMPLTPEREPPSTLRVIRAVSTFQPARIERDAIARFTNPIAEASSRGPIAIWLSSTMSFLLGRAVTPQYAQLLLTNWAARHPTQDDFLRRVALIFGVTFDSNTGLAVPSVGFGSGLTQRKLAAYAARNLKSGIGMAVTGGRASAISSKRPNAPDDASQSVSLEAASASFFKNMSVVQSSSDGANQCGCACHNVAGLRGTEFTPSPTRRLIKERVYSTFLKKSPQLSFTFGMCGYQHPLSANSGPQTQRIKERLLFDQRNVAAAINHSRLVQFLLPETERPESESSPDVEEARERLLGMSLASIARLSKGLKASAATARVTADIGVKFNARMWPLSMPTDSFLRKRIGVYVDLHARRHYSTVLQLQGRFEEASAILDRPVHENDGNGDDSGKAGHGHGCLPEWARNIARECALGQSSISHKAWHDRPAVAMAENRDWPAPFIGVCNDEISYPSSERDYVDRTADMCGDVESTFWVAKTPETFLDACAARSAIPECELHYQYYRRLSANDGDAMRHLERLRLDNEQSIATERPRKVDTTPWSIKNTGQSGRRTTEMTPNSLMVLTTHNPTECGFAPIFLAMVETQALSAKADLQFPSQRESKDCNNGNDSGGGGTDTIVFIAAPDIAPVFRTGGNSISPILIKHFRRNGVVSS</sequence>
<keyword evidence="1" id="KW-0175">Coiled coil</keyword>
<feature type="region of interest" description="Disordered" evidence="2">
    <location>
        <begin position="881"/>
        <end position="902"/>
    </location>
</feature>
<accession>A0A9C7F7X3</accession>
<organism evidence="3">
    <name type="scientific">Melicertus latisulcatus pemonivirus</name>
    <dbReference type="NCBI Taxonomy" id="2984278"/>
    <lineage>
        <taxon>Viruses</taxon>
        <taxon>Viruses incertae sedis</taxon>
        <taxon>Naldaviricetes</taxon>
        <taxon>Nimaviridae</taxon>
    </lineage>
</organism>
<evidence type="ECO:0000313" key="3">
    <source>
        <dbReference type="EMBL" id="BDT62428.1"/>
    </source>
</evidence>
<feature type="region of interest" description="Disordered" evidence="2">
    <location>
        <begin position="187"/>
        <end position="207"/>
    </location>
</feature>
<feature type="coiled-coil region" evidence="1">
    <location>
        <begin position="87"/>
        <end position="114"/>
    </location>
</feature>